<feature type="compositionally biased region" description="Polar residues" evidence="9">
    <location>
        <begin position="907"/>
        <end position="921"/>
    </location>
</feature>
<feature type="compositionally biased region" description="Low complexity" evidence="9">
    <location>
        <begin position="623"/>
        <end position="678"/>
    </location>
</feature>
<gene>
    <name evidence="12" type="ORF">ABMA28_010957</name>
</gene>
<evidence type="ECO:0000259" key="11">
    <source>
        <dbReference type="Pfam" id="PF24889"/>
    </source>
</evidence>
<feature type="compositionally biased region" description="Pro residues" evidence="9">
    <location>
        <begin position="1083"/>
        <end position="1106"/>
    </location>
</feature>
<evidence type="ECO:0000256" key="2">
    <source>
        <dbReference type="ARBA" id="ARBA00022527"/>
    </source>
</evidence>
<feature type="region of interest" description="Disordered" evidence="9">
    <location>
        <begin position="263"/>
        <end position="292"/>
    </location>
</feature>
<comment type="caution">
    <text evidence="12">The sequence shown here is derived from an EMBL/GenBank/DDBJ whole genome shotgun (WGS) entry which is preliminary data.</text>
</comment>
<evidence type="ECO:0000259" key="10">
    <source>
        <dbReference type="Pfam" id="PF12202"/>
    </source>
</evidence>
<keyword evidence="6" id="KW-0067">ATP-binding</keyword>
<reference evidence="12 13" key="1">
    <citation type="submission" date="2024-06" db="EMBL/GenBank/DDBJ databases">
        <title>A chromosome-level genome assembly of beet webworm, Loxostege sticticalis.</title>
        <authorList>
            <person name="Zhang Y."/>
        </authorList>
    </citation>
    <scope>NUCLEOTIDE SEQUENCE [LARGE SCALE GENOMIC DNA]</scope>
    <source>
        <strain evidence="12">AQ028</strain>
        <tissue evidence="12">Male pupae</tissue>
    </source>
</reference>
<feature type="compositionally biased region" description="Polar residues" evidence="9">
    <location>
        <begin position="955"/>
        <end position="969"/>
    </location>
</feature>
<evidence type="ECO:0000313" key="12">
    <source>
        <dbReference type="EMBL" id="KAL0810169.1"/>
    </source>
</evidence>
<organism evidence="12 13">
    <name type="scientific">Loxostege sticticalis</name>
    <name type="common">Beet webworm moth</name>
    <dbReference type="NCBI Taxonomy" id="481309"/>
    <lineage>
        <taxon>Eukaryota</taxon>
        <taxon>Metazoa</taxon>
        <taxon>Ecdysozoa</taxon>
        <taxon>Arthropoda</taxon>
        <taxon>Hexapoda</taxon>
        <taxon>Insecta</taxon>
        <taxon>Pterygota</taxon>
        <taxon>Neoptera</taxon>
        <taxon>Endopterygota</taxon>
        <taxon>Lepidoptera</taxon>
        <taxon>Glossata</taxon>
        <taxon>Ditrysia</taxon>
        <taxon>Pyraloidea</taxon>
        <taxon>Crambidae</taxon>
        <taxon>Pyraustinae</taxon>
        <taxon>Loxostege</taxon>
    </lineage>
</organism>
<feature type="compositionally biased region" description="Polar residues" evidence="9">
    <location>
        <begin position="685"/>
        <end position="703"/>
    </location>
</feature>
<feature type="compositionally biased region" description="Basic and acidic residues" evidence="9">
    <location>
        <begin position="894"/>
        <end position="905"/>
    </location>
</feature>
<protein>
    <recommendedName>
        <fullName evidence="1">non-specific serine/threonine protein kinase</fullName>
        <ecNumber evidence="1">2.7.11.1</ecNumber>
    </recommendedName>
</protein>
<feature type="region of interest" description="Disordered" evidence="9">
    <location>
        <begin position="1077"/>
        <end position="1115"/>
    </location>
</feature>
<evidence type="ECO:0000256" key="8">
    <source>
        <dbReference type="ARBA" id="ARBA00048679"/>
    </source>
</evidence>
<keyword evidence="4" id="KW-0547">Nucleotide-binding</keyword>
<dbReference type="GO" id="GO:0005524">
    <property type="term" value="F:ATP binding"/>
    <property type="evidence" value="ECO:0007669"/>
    <property type="project" value="UniProtKB-KW"/>
</dbReference>
<dbReference type="EC" id="2.7.11.1" evidence="1"/>
<feature type="region of interest" description="Disordered" evidence="9">
    <location>
        <begin position="894"/>
        <end position="921"/>
    </location>
</feature>
<evidence type="ECO:0000256" key="9">
    <source>
        <dbReference type="SAM" id="MobiDB-lite"/>
    </source>
</evidence>
<comment type="catalytic activity">
    <reaction evidence="8">
        <text>L-seryl-[protein] + ATP = O-phospho-L-seryl-[protein] + ADP + H(+)</text>
        <dbReference type="Rhea" id="RHEA:17989"/>
        <dbReference type="Rhea" id="RHEA-COMP:9863"/>
        <dbReference type="Rhea" id="RHEA-COMP:11604"/>
        <dbReference type="ChEBI" id="CHEBI:15378"/>
        <dbReference type="ChEBI" id="CHEBI:29999"/>
        <dbReference type="ChEBI" id="CHEBI:30616"/>
        <dbReference type="ChEBI" id="CHEBI:83421"/>
        <dbReference type="ChEBI" id="CHEBI:456216"/>
        <dbReference type="EC" id="2.7.11.1"/>
    </reaction>
</comment>
<dbReference type="GO" id="GO:0004674">
    <property type="term" value="F:protein serine/threonine kinase activity"/>
    <property type="evidence" value="ECO:0007669"/>
    <property type="project" value="UniProtKB-KW"/>
</dbReference>
<feature type="region of interest" description="Disordered" evidence="9">
    <location>
        <begin position="1203"/>
        <end position="1232"/>
    </location>
</feature>
<accession>A0ABD0S7X1</accession>
<dbReference type="InterPro" id="IPR024678">
    <property type="entry name" value="Kinase_OSR1/WNK_CCT"/>
</dbReference>
<proteinExistence type="predicted"/>
<feature type="compositionally biased region" description="Low complexity" evidence="9">
    <location>
        <begin position="271"/>
        <end position="292"/>
    </location>
</feature>
<keyword evidence="2" id="KW-0723">Serine/threonine-protein kinase</keyword>
<feature type="region of interest" description="Disordered" evidence="9">
    <location>
        <begin position="621"/>
        <end position="714"/>
    </location>
</feature>
<comment type="catalytic activity">
    <reaction evidence="7">
        <text>L-threonyl-[protein] + ATP = O-phospho-L-threonyl-[protein] + ADP + H(+)</text>
        <dbReference type="Rhea" id="RHEA:46608"/>
        <dbReference type="Rhea" id="RHEA-COMP:11060"/>
        <dbReference type="Rhea" id="RHEA-COMP:11605"/>
        <dbReference type="ChEBI" id="CHEBI:15378"/>
        <dbReference type="ChEBI" id="CHEBI:30013"/>
        <dbReference type="ChEBI" id="CHEBI:30616"/>
        <dbReference type="ChEBI" id="CHEBI:61977"/>
        <dbReference type="ChEBI" id="CHEBI:456216"/>
        <dbReference type="EC" id="2.7.11.1"/>
    </reaction>
</comment>
<dbReference type="EMBL" id="JBEDNZ010000027">
    <property type="protein sequence ID" value="KAL0810169.1"/>
    <property type="molecule type" value="Genomic_DNA"/>
</dbReference>
<keyword evidence="3" id="KW-0808">Transferase</keyword>
<dbReference type="Pfam" id="PF12202">
    <property type="entry name" value="OSR1_C"/>
    <property type="match status" value="1"/>
</dbReference>
<name>A0ABD0S7X1_LOXSC</name>
<evidence type="ECO:0000256" key="5">
    <source>
        <dbReference type="ARBA" id="ARBA00022777"/>
    </source>
</evidence>
<feature type="region of interest" description="Disordered" evidence="9">
    <location>
        <begin position="1452"/>
        <end position="1472"/>
    </location>
</feature>
<sequence>MENDDCEEVANDMAKAGLIMEEDARIVFKLLKSQLISLNRERSEKKAQMLFNQDLINEQNLLLEQQLMQVKMIQNQQQAGPVDQVNPGLLNGVGPQPTLAGVQLDQQSQLLQAQQQLFQHQLQLNNEETAMQLLQHNLMQARMSPSYGSIQQQVMMEQNLLNHQMLEQQKQVMMDPNNTQPQQQQQQMNDQQQVLQQQIIQQQQNIIAQQAAAIQQKQFEDQMNQENMMAAPQNLVSGQMLDPSLQNLQNILTQIIHRPDNLQPRKENEAEAQQAQQQQTQQMMNQQTENVDQQQQQEELKQKMQNLIGAQIQQQNAQFLQQNQQYMQPILNAVDQTLLAQQQQMAQAQQQISQAQQQLNMQKQMLAQQQLVLQQQMLAQQQLQMPGQTLSPQHIRNLQQQQYLAQQELQLQSQQNLLDQQNLALYAQQQQIMGHHQQKVEEILRAQRPMYQRQGSEQSQISTADVHEQQNQNQMVQDQYQQKVLQQQMSMDQIQYQNLQNLMQKQQSEEHSFHHQMHAMQGQSLPHNMMAQNFSVVQQNERQISSHEGTPVQNYTANPLQMYQQAQSQPMQQILQNMQYQVETSMPSSVPQNLPQSIQQDVNQLAVQSVAQPIQSMPQPIASVPQSVPQQTPSVQPLSSVPQPAQTIPQPSQSIPQSVPHSIPQPAQSVPQPMQSVPQPMPIQTMPQSTVPQSYPQQINTQPAVPASLPQPLPEQNLSAEHAENGYHSNGTQKEQFLTPLSEFPSAATHHEAIRQPELSSVEEKQAETQEVGTAIPSPIASEKKSRGSKKRSREKDKLPKLTVLEVSEEANVVECQLESKSKTVTFKFNVTDVNPEEIASNLVSNNLLPEWQSTVFTELIRDIVGQLLADPSVTPVLNHQHHSALRLTIDKTDYDSETTEREENLTDSNQDNSECTTPTASHDNIAAELAYDLPEPDVEPAPDHKPPAPLASRKISTASSIGSNQSDGGSMAPERSGSTESQNGEKKSQKPTRKISRFLVSPVVDRGEDTAEEPEVKEEKKEDVAVAVTSAPVTSVPVTSVPVTSVPVTSAPVTQVVPQENRVPTHQYPAPAQATQTLAEPAPQPQPQPPQTQPPPQPQPQPQPQRPESNEPVSIQTSVPLLPHQFPQAGIDPSILHAALQPSLGNLSTPLQIATDPGALGLQHPTPPITTPAPNAPMLHVGLATGLAAAGLGGAGLNTSGLGLPPRAPAPTPHAGLTPAADAPHAHADAPHSADNIQRMLLKQNIINQQQNLTGPNLLGLLNQPQFPQPDLALHPAMLNNAQPAGAGQFAPPRFYQPMLATANDFIVQQQALQTSVGQLAGQQVGGFLPPGMLAAPSRAFNQNLIHQNLGKISSGGQNLSLGAQGIGLMGQNLGQLVAHRAVSHALARRAVDIEMANMNKVNSTGSSQPSTPNKGHSYSEYMLSLHHKLASISNSGPVSPQSPIEYSPALSPTHRPLHSLAKSEGTDGAAAAQTARHAEALATLDHELSKISLQYKHHQPKDVFIDHTAEQHEMLGANINDSAVNTYEELGEMWESGSPRFRVSRATPLRGYSLCRLLPHHAKDKLDLSSGVDGAYEETETGETTEAGEAALDSASCNNSSCSDPGGDTYVITPRRPAAYLVHDALAPRPATIIDPCRAQVEPSKSAEASPDSETEHSFLVLDRLRQLTCAVIARSLALHADPAFSAFVDAPEAGDKDDQLGVECTESGPASEELATWVLADTEGDTAEGGGGVAGGGAAERGVCRARNGRGLVADLVIDETFTDKVLCRQVVLVSLAPAQL</sequence>
<dbReference type="InterPro" id="IPR056865">
    <property type="entry name" value="CCTL2_WNK"/>
</dbReference>
<keyword evidence="5" id="KW-0418">Kinase</keyword>
<evidence type="ECO:0000256" key="7">
    <source>
        <dbReference type="ARBA" id="ARBA00047899"/>
    </source>
</evidence>
<evidence type="ECO:0000256" key="3">
    <source>
        <dbReference type="ARBA" id="ARBA00022679"/>
    </source>
</evidence>
<evidence type="ECO:0000256" key="1">
    <source>
        <dbReference type="ARBA" id="ARBA00012513"/>
    </source>
</evidence>
<dbReference type="Pfam" id="PF24889">
    <property type="entry name" value="CCTL2_WNK"/>
    <property type="match status" value="1"/>
</dbReference>
<feature type="region of interest" description="Disordered" evidence="9">
    <location>
        <begin position="936"/>
        <end position="1025"/>
    </location>
</feature>
<dbReference type="Proteomes" id="UP001549921">
    <property type="component" value="Unassembled WGS sequence"/>
</dbReference>
<feature type="region of interest" description="Disordered" evidence="9">
    <location>
        <begin position="750"/>
        <end position="797"/>
    </location>
</feature>
<evidence type="ECO:0000313" key="13">
    <source>
        <dbReference type="Proteomes" id="UP001549921"/>
    </source>
</evidence>
<dbReference type="Gene3D" id="3.10.20.90">
    <property type="entry name" value="Phosphatidylinositol 3-kinase Catalytic Subunit, Chain A, domain 1"/>
    <property type="match status" value="2"/>
</dbReference>
<feature type="domain" description="Serine/threonine-protein kinase WNK CCTL2" evidence="11">
    <location>
        <begin position="800"/>
        <end position="873"/>
    </location>
</feature>
<feature type="domain" description="Serine/threonine-protein kinase OSR1/WNK CCT" evidence="10">
    <location>
        <begin position="2"/>
        <end position="34"/>
    </location>
</feature>
<evidence type="ECO:0000256" key="4">
    <source>
        <dbReference type="ARBA" id="ARBA00022741"/>
    </source>
</evidence>
<evidence type="ECO:0000256" key="6">
    <source>
        <dbReference type="ARBA" id="ARBA00022840"/>
    </source>
</evidence>